<reference evidence="1 2" key="1">
    <citation type="submission" date="2023-01" db="EMBL/GenBank/DDBJ databases">
        <authorList>
            <person name="Whitehead M."/>
        </authorList>
    </citation>
    <scope>NUCLEOTIDE SEQUENCE [LARGE SCALE GENOMIC DNA]</scope>
</reference>
<evidence type="ECO:0000313" key="1">
    <source>
        <dbReference type="EMBL" id="CAI6370360.1"/>
    </source>
</evidence>
<proteinExistence type="predicted"/>
<name>A0AAV0XPG0_9HEMI</name>
<keyword evidence="2" id="KW-1185">Reference proteome</keyword>
<protein>
    <submittedName>
        <fullName evidence="1">Uncharacterized protein</fullName>
    </submittedName>
</protein>
<accession>A0AAV0XPG0</accession>
<sequence length="110" mass="12927">MRSRKSCGMAAQYRQEKASSGVLLRTSENNLRPETAWRKTKYLPCRLSIAPCGPKIDRFRTFFNLDISFNIRPSRFRTQSVYVLFSFLIRFDSFKAVGRKVEKLTTDKHR</sequence>
<comment type="caution">
    <text evidence="1">The sequence shown here is derived from an EMBL/GenBank/DDBJ whole genome shotgun (WGS) entry which is preliminary data.</text>
</comment>
<dbReference type="Proteomes" id="UP001160148">
    <property type="component" value="Unassembled WGS sequence"/>
</dbReference>
<evidence type="ECO:0000313" key="2">
    <source>
        <dbReference type="Proteomes" id="UP001160148"/>
    </source>
</evidence>
<gene>
    <name evidence="1" type="ORF">MEUPH1_LOCUS24487</name>
</gene>
<organism evidence="1 2">
    <name type="scientific">Macrosiphum euphorbiae</name>
    <name type="common">potato aphid</name>
    <dbReference type="NCBI Taxonomy" id="13131"/>
    <lineage>
        <taxon>Eukaryota</taxon>
        <taxon>Metazoa</taxon>
        <taxon>Ecdysozoa</taxon>
        <taxon>Arthropoda</taxon>
        <taxon>Hexapoda</taxon>
        <taxon>Insecta</taxon>
        <taxon>Pterygota</taxon>
        <taxon>Neoptera</taxon>
        <taxon>Paraneoptera</taxon>
        <taxon>Hemiptera</taxon>
        <taxon>Sternorrhyncha</taxon>
        <taxon>Aphidomorpha</taxon>
        <taxon>Aphidoidea</taxon>
        <taxon>Aphididae</taxon>
        <taxon>Macrosiphini</taxon>
        <taxon>Macrosiphum</taxon>
    </lineage>
</organism>
<dbReference type="EMBL" id="CARXXK010000339">
    <property type="protein sequence ID" value="CAI6370360.1"/>
    <property type="molecule type" value="Genomic_DNA"/>
</dbReference>
<dbReference type="AlphaFoldDB" id="A0AAV0XPG0"/>